<dbReference type="PRINTS" id="PR01437">
    <property type="entry name" value="NUOXDRDTASE4"/>
</dbReference>
<evidence type="ECO:0000313" key="12">
    <source>
        <dbReference type="Proteomes" id="UP001139409"/>
    </source>
</evidence>
<comment type="similarity">
    <text evidence="2">Belongs to the complex I subunit 4 family.</text>
</comment>
<comment type="subcellular location">
    <subcellularLocation>
        <location evidence="1">Endomembrane system</location>
        <topology evidence="1">Multi-pass membrane protein</topology>
    </subcellularLocation>
    <subcellularLocation>
        <location evidence="6">Membrane</location>
        <topology evidence="6">Multi-pass membrane protein</topology>
    </subcellularLocation>
</comment>
<keyword evidence="12" id="KW-1185">Reference proteome</keyword>
<feature type="transmembrane region" description="Helical" evidence="7">
    <location>
        <begin position="519"/>
        <end position="540"/>
    </location>
</feature>
<dbReference type="InterPro" id="IPR010227">
    <property type="entry name" value="NADH_Q_OxRdtase_chainM/4"/>
</dbReference>
<feature type="transmembrane region" description="Helical" evidence="7">
    <location>
        <begin position="361"/>
        <end position="382"/>
    </location>
</feature>
<evidence type="ECO:0000313" key="9">
    <source>
        <dbReference type="EMBL" id="MCA6075395.1"/>
    </source>
</evidence>
<feature type="transmembrane region" description="Helical" evidence="7">
    <location>
        <begin position="179"/>
        <end position="202"/>
    </location>
</feature>
<feature type="domain" description="NADH:quinone oxidoreductase/Mrp antiporter transmembrane" evidence="8">
    <location>
        <begin position="143"/>
        <end position="471"/>
    </location>
</feature>
<dbReference type="PANTHER" id="PTHR43507">
    <property type="entry name" value="NADH-UBIQUINONE OXIDOREDUCTASE CHAIN 4"/>
    <property type="match status" value="1"/>
</dbReference>
<dbReference type="RefSeq" id="WP_225698497.1">
    <property type="nucleotide sequence ID" value="NZ_JAIXNE010000002.1"/>
</dbReference>
<dbReference type="GO" id="GO:0008137">
    <property type="term" value="F:NADH dehydrogenase (ubiquinone) activity"/>
    <property type="evidence" value="ECO:0007669"/>
    <property type="project" value="InterPro"/>
</dbReference>
<feature type="transmembrane region" description="Helical" evidence="7">
    <location>
        <begin position="126"/>
        <end position="144"/>
    </location>
</feature>
<evidence type="ECO:0000256" key="2">
    <source>
        <dbReference type="ARBA" id="ARBA00009025"/>
    </source>
</evidence>
<evidence type="ECO:0000256" key="3">
    <source>
        <dbReference type="ARBA" id="ARBA00022692"/>
    </source>
</evidence>
<feature type="transmembrane region" description="Helical" evidence="7">
    <location>
        <begin position="150"/>
        <end position="167"/>
    </location>
</feature>
<dbReference type="EMBL" id="JAIXNE010000004">
    <property type="protein sequence ID" value="MCA6077700.1"/>
    <property type="molecule type" value="Genomic_DNA"/>
</dbReference>
<keyword evidence="4 7" id="KW-1133">Transmembrane helix</keyword>
<dbReference type="NCBIfam" id="TIGR01972">
    <property type="entry name" value="NDH_I_M"/>
    <property type="match status" value="1"/>
</dbReference>
<evidence type="ECO:0000256" key="1">
    <source>
        <dbReference type="ARBA" id="ARBA00004127"/>
    </source>
</evidence>
<feature type="transmembrane region" description="Helical" evidence="7">
    <location>
        <begin position="421"/>
        <end position="441"/>
    </location>
</feature>
<protein>
    <submittedName>
        <fullName evidence="11">NADH-quinone oxidoreductase subunit M</fullName>
    </submittedName>
</protein>
<reference evidence="11" key="1">
    <citation type="submission" date="2021-09" db="EMBL/GenBank/DDBJ databases">
        <title>Fulvivirga sp. isolated from coastal sediment.</title>
        <authorList>
            <person name="Yu H."/>
        </authorList>
    </citation>
    <scope>NUCLEOTIDE SEQUENCE</scope>
    <source>
        <strain evidence="11">1062</strain>
    </source>
</reference>
<feature type="transmembrane region" description="Helical" evidence="7">
    <location>
        <begin position="99"/>
        <end position="119"/>
    </location>
</feature>
<dbReference type="GO" id="GO:0003954">
    <property type="term" value="F:NADH dehydrogenase activity"/>
    <property type="evidence" value="ECO:0007669"/>
    <property type="project" value="TreeGrafter"/>
</dbReference>
<dbReference type="AlphaFoldDB" id="A0A9X1HTL6"/>
<gene>
    <name evidence="9" type="ORF">LDX50_10970</name>
    <name evidence="10" type="ORF">LDX50_16940</name>
    <name evidence="11" type="ORF">LDX50_22660</name>
</gene>
<keyword evidence="5 7" id="KW-0472">Membrane</keyword>
<feature type="transmembrane region" description="Helical" evidence="7">
    <location>
        <begin position="332"/>
        <end position="354"/>
    </location>
</feature>
<dbReference type="GO" id="GO:0016020">
    <property type="term" value="C:membrane"/>
    <property type="evidence" value="ECO:0007669"/>
    <property type="project" value="UniProtKB-SubCell"/>
</dbReference>
<dbReference type="GO" id="GO:0042773">
    <property type="term" value="P:ATP synthesis coupled electron transport"/>
    <property type="evidence" value="ECO:0007669"/>
    <property type="project" value="InterPro"/>
</dbReference>
<dbReference type="GO" id="GO:0012505">
    <property type="term" value="C:endomembrane system"/>
    <property type="evidence" value="ECO:0007669"/>
    <property type="project" value="UniProtKB-SubCell"/>
</dbReference>
<evidence type="ECO:0000256" key="6">
    <source>
        <dbReference type="RuleBase" id="RU000320"/>
    </source>
</evidence>
<feature type="transmembrane region" description="Helical" evidence="7">
    <location>
        <begin position="260"/>
        <end position="280"/>
    </location>
</feature>
<organism evidence="11 12">
    <name type="scientific">Fulvivirga sedimenti</name>
    <dbReference type="NCBI Taxonomy" id="2879465"/>
    <lineage>
        <taxon>Bacteria</taxon>
        <taxon>Pseudomonadati</taxon>
        <taxon>Bacteroidota</taxon>
        <taxon>Cytophagia</taxon>
        <taxon>Cytophagales</taxon>
        <taxon>Fulvivirgaceae</taxon>
        <taxon>Fulvivirga</taxon>
    </lineage>
</organism>
<feature type="transmembrane region" description="Helical" evidence="7">
    <location>
        <begin position="388"/>
        <end position="409"/>
    </location>
</feature>
<dbReference type="Proteomes" id="UP001139409">
    <property type="component" value="Unassembled WGS sequence"/>
</dbReference>
<name>A0A9X1HTL6_9BACT</name>
<dbReference type="GO" id="GO:0015990">
    <property type="term" value="P:electron transport coupled proton transport"/>
    <property type="evidence" value="ECO:0007669"/>
    <property type="project" value="TreeGrafter"/>
</dbReference>
<keyword evidence="3 6" id="KW-0812">Transmembrane</keyword>
<evidence type="ECO:0000256" key="4">
    <source>
        <dbReference type="ARBA" id="ARBA00022989"/>
    </source>
</evidence>
<feature type="transmembrane region" description="Helical" evidence="7">
    <location>
        <begin position="301"/>
        <end position="326"/>
    </location>
</feature>
<dbReference type="PANTHER" id="PTHR43507:SF1">
    <property type="entry name" value="NADH-UBIQUINONE OXIDOREDUCTASE CHAIN 4"/>
    <property type="match status" value="1"/>
</dbReference>
<dbReference type="InterPro" id="IPR003918">
    <property type="entry name" value="NADH_UbQ_OxRdtase"/>
</dbReference>
<dbReference type="Pfam" id="PF00361">
    <property type="entry name" value="Proton_antipo_M"/>
    <property type="match status" value="1"/>
</dbReference>
<dbReference type="EMBL" id="JAIXNE010000003">
    <property type="protein sequence ID" value="MCA6076572.1"/>
    <property type="molecule type" value="Genomic_DNA"/>
</dbReference>
<feature type="transmembrane region" description="Helical" evidence="7">
    <location>
        <begin position="474"/>
        <end position="492"/>
    </location>
</feature>
<dbReference type="EMBL" id="JAIXNE010000002">
    <property type="protein sequence ID" value="MCA6075395.1"/>
    <property type="molecule type" value="Genomic_DNA"/>
</dbReference>
<proteinExistence type="inferred from homology"/>
<dbReference type="GO" id="GO:0048039">
    <property type="term" value="F:ubiquinone binding"/>
    <property type="evidence" value="ECO:0007669"/>
    <property type="project" value="TreeGrafter"/>
</dbReference>
<feature type="transmembrane region" description="Helical" evidence="7">
    <location>
        <begin position="31"/>
        <end position="51"/>
    </location>
</feature>
<evidence type="ECO:0000256" key="5">
    <source>
        <dbReference type="ARBA" id="ARBA00023136"/>
    </source>
</evidence>
<dbReference type="InterPro" id="IPR001750">
    <property type="entry name" value="ND/Mrp_TM"/>
</dbReference>
<comment type="caution">
    <text evidence="11">The sequence shown here is derived from an EMBL/GenBank/DDBJ whole genome shotgun (WGS) entry which is preliminary data.</text>
</comment>
<feature type="transmembrane region" description="Helical" evidence="7">
    <location>
        <begin position="447"/>
        <end position="467"/>
    </location>
</feature>
<evidence type="ECO:0000313" key="10">
    <source>
        <dbReference type="EMBL" id="MCA6076572.1"/>
    </source>
</evidence>
<evidence type="ECO:0000313" key="11">
    <source>
        <dbReference type="EMBL" id="MCA6077700.1"/>
    </source>
</evidence>
<feature type="transmembrane region" description="Helical" evidence="7">
    <location>
        <begin position="6"/>
        <end position="24"/>
    </location>
</feature>
<accession>A0A9X1HTL6</accession>
<sequence length="568" mass="62617">MITDYLLSLLIFLPITASVVMLILPKEWDHSFKWIALVVSLLQAVLLIPVFNGFDPSLSDPGSMSGFQWLEYREWINLDLGNLGILSAHYFLGLDGLNVWMVVLSVLILLVSVIASWKVKDRRRGYFALFLLLNGAIIGCFTSLDFLLFYLFFEFMLLPMFFLIGLWGGPRKDYAAIKFFLYTLFGSVLILIVMIALYLSVIDPVSTAGELMVDAETVQILLKNGEIPANRIVHTFNMIFMTDPGNIIPGSLLDKFNETVFVGLSLRMWAFLLVFAGFAIKVPLVPVHTWLPDAHVEAPTAISVILAGVLLKVGGYGMIRAGYFIFPDGATHFAWLVALLGVISIIYGAMNALASKDLKRLVAYSSVSHMGFVALGIASNTAEGIGGAIYQLFSHGIISAALFILVGVIYDRTHDRSISNYSGLASKMPAFTVLSVLFFFASMGLPGMSGFIAEILVLLGAFASQLVNGFVSRTYAAIAVLGMILSAAYYLWTLQRMYFGEFFVRKSGASLPDLDRREYVMLIPLGILAIVLGIFPSLFLDWINPMINSMIDLISVHAKELLMTSRGV</sequence>
<evidence type="ECO:0000259" key="8">
    <source>
        <dbReference type="Pfam" id="PF00361"/>
    </source>
</evidence>
<evidence type="ECO:0000256" key="7">
    <source>
        <dbReference type="SAM" id="Phobius"/>
    </source>
</evidence>